<evidence type="ECO:0000256" key="1">
    <source>
        <dbReference type="ARBA" id="ARBA00022448"/>
    </source>
</evidence>
<accession>A0ABW5AAD5</accession>
<sequence>MKISLYATLAAFVLATPALAEGDAAKGEKEFSKCKACHSIIAPDGTEIVKGAKVGPNLYGVVGRTAGTYPEFKYKDSIIALGETGFAWTEEEIAEYVKDPAKFLKAKLDDKKAKSGMAFKLAKGGEDVAAYLASVAQ</sequence>
<keyword evidence="3 6" id="KW-0479">Metal-binding</keyword>
<evidence type="ECO:0000313" key="9">
    <source>
        <dbReference type="EMBL" id="MFD2174904.1"/>
    </source>
</evidence>
<dbReference type="RefSeq" id="WP_377390831.1">
    <property type="nucleotide sequence ID" value="NZ_JBHUIX010000013.1"/>
</dbReference>
<keyword evidence="2 6" id="KW-0349">Heme</keyword>
<name>A0ABW5AAD5_9RHOB</name>
<dbReference type="PANTHER" id="PTHR11961">
    <property type="entry name" value="CYTOCHROME C"/>
    <property type="match status" value="1"/>
</dbReference>
<gene>
    <name evidence="9" type="ORF">ACFSM0_12475</name>
</gene>
<dbReference type="InterPro" id="IPR002327">
    <property type="entry name" value="Cyt_c_1A/1B"/>
</dbReference>
<evidence type="ECO:0000256" key="7">
    <source>
        <dbReference type="SAM" id="SignalP"/>
    </source>
</evidence>
<evidence type="ECO:0000256" key="4">
    <source>
        <dbReference type="ARBA" id="ARBA00022982"/>
    </source>
</evidence>
<dbReference type="InterPro" id="IPR036909">
    <property type="entry name" value="Cyt_c-like_dom_sf"/>
</dbReference>
<keyword evidence="5 6" id="KW-0408">Iron</keyword>
<reference evidence="10" key="1">
    <citation type="journal article" date="2019" name="Int. J. Syst. Evol. Microbiol.">
        <title>The Global Catalogue of Microorganisms (GCM) 10K type strain sequencing project: providing services to taxonomists for standard genome sequencing and annotation.</title>
        <authorList>
            <consortium name="The Broad Institute Genomics Platform"/>
            <consortium name="The Broad Institute Genome Sequencing Center for Infectious Disease"/>
            <person name="Wu L."/>
            <person name="Ma J."/>
        </authorList>
    </citation>
    <scope>NUCLEOTIDE SEQUENCE [LARGE SCALE GENOMIC DNA]</scope>
    <source>
        <strain evidence="10">CCUG 55131</strain>
    </source>
</reference>
<dbReference type="PROSITE" id="PS51007">
    <property type="entry name" value="CYTC"/>
    <property type="match status" value="1"/>
</dbReference>
<feature type="signal peptide" evidence="7">
    <location>
        <begin position="1"/>
        <end position="20"/>
    </location>
</feature>
<keyword evidence="10" id="KW-1185">Reference proteome</keyword>
<feature type="chain" id="PRO_5045300649" evidence="7">
    <location>
        <begin position="21"/>
        <end position="137"/>
    </location>
</feature>
<dbReference type="EMBL" id="JBHUIX010000013">
    <property type="protein sequence ID" value="MFD2174904.1"/>
    <property type="molecule type" value="Genomic_DNA"/>
</dbReference>
<organism evidence="9 10">
    <name type="scientific">Rhodobacter lacus</name>
    <dbReference type="NCBI Taxonomy" id="1641972"/>
    <lineage>
        <taxon>Bacteria</taxon>
        <taxon>Pseudomonadati</taxon>
        <taxon>Pseudomonadota</taxon>
        <taxon>Alphaproteobacteria</taxon>
        <taxon>Rhodobacterales</taxon>
        <taxon>Rhodobacter group</taxon>
        <taxon>Rhodobacter</taxon>
    </lineage>
</organism>
<keyword evidence="7" id="KW-0732">Signal</keyword>
<dbReference type="SUPFAM" id="SSF46626">
    <property type="entry name" value="Cytochrome c"/>
    <property type="match status" value="1"/>
</dbReference>
<proteinExistence type="predicted"/>
<evidence type="ECO:0000256" key="6">
    <source>
        <dbReference type="PROSITE-ProRule" id="PRU00433"/>
    </source>
</evidence>
<comment type="caution">
    <text evidence="9">The sequence shown here is derived from an EMBL/GenBank/DDBJ whole genome shotgun (WGS) entry which is preliminary data.</text>
</comment>
<evidence type="ECO:0000256" key="2">
    <source>
        <dbReference type="ARBA" id="ARBA00022617"/>
    </source>
</evidence>
<dbReference type="Gene3D" id="1.10.760.10">
    <property type="entry name" value="Cytochrome c-like domain"/>
    <property type="match status" value="1"/>
</dbReference>
<evidence type="ECO:0000256" key="5">
    <source>
        <dbReference type="ARBA" id="ARBA00023004"/>
    </source>
</evidence>
<feature type="domain" description="Cytochrome c" evidence="8">
    <location>
        <begin position="22"/>
        <end position="136"/>
    </location>
</feature>
<evidence type="ECO:0000256" key="3">
    <source>
        <dbReference type="ARBA" id="ARBA00022723"/>
    </source>
</evidence>
<keyword evidence="1" id="KW-0813">Transport</keyword>
<dbReference type="InterPro" id="IPR009056">
    <property type="entry name" value="Cyt_c-like_dom"/>
</dbReference>
<protein>
    <submittedName>
        <fullName evidence="9">C-type cytochrome</fullName>
    </submittedName>
</protein>
<evidence type="ECO:0000259" key="8">
    <source>
        <dbReference type="PROSITE" id="PS51007"/>
    </source>
</evidence>
<dbReference type="Proteomes" id="UP001597413">
    <property type="component" value="Unassembled WGS sequence"/>
</dbReference>
<keyword evidence="4" id="KW-0249">Electron transport</keyword>
<evidence type="ECO:0000313" key="10">
    <source>
        <dbReference type="Proteomes" id="UP001597413"/>
    </source>
</evidence>